<dbReference type="Gene3D" id="3.30.1390.20">
    <property type="entry name" value="Ribosomal protein L30, ferredoxin-like fold domain"/>
    <property type="match status" value="1"/>
</dbReference>
<dbReference type="InterPro" id="IPR039699">
    <property type="entry name" value="Ribosomal_uL30"/>
</dbReference>
<evidence type="ECO:0000256" key="1">
    <source>
        <dbReference type="ARBA" id="ARBA00007594"/>
    </source>
</evidence>
<comment type="caution">
    <text evidence="3">The sequence shown here is derived from an EMBL/GenBank/DDBJ whole genome shotgun (WGS) entry which is preliminary data.</text>
</comment>
<feature type="domain" description="Large ribosomal subunit protein uL30-like ferredoxin-like fold" evidence="2">
    <location>
        <begin position="2"/>
        <end position="53"/>
    </location>
</feature>
<dbReference type="GO" id="GO:0003735">
    <property type="term" value="F:structural constituent of ribosome"/>
    <property type="evidence" value="ECO:0007669"/>
    <property type="project" value="TreeGrafter"/>
</dbReference>
<evidence type="ECO:0000259" key="2">
    <source>
        <dbReference type="Pfam" id="PF00327"/>
    </source>
</evidence>
<proteinExistence type="inferred from homology"/>
<dbReference type="GO" id="GO:0003723">
    <property type="term" value="F:RNA binding"/>
    <property type="evidence" value="ECO:0007669"/>
    <property type="project" value="TreeGrafter"/>
</dbReference>
<evidence type="ECO:0000313" key="3">
    <source>
        <dbReference type="EMBL" id="GAI80441.1"/>
    </source>
</evidence>
<dbReference type="GO" id="GO:0000463">
    <property type="term" value="P:maturation of LSU-rRNA from tricistronic rRNA transcript (SSU-rRNA, 5.8S rRNA, LSU-rRNA)"/>
    <property type="evidence" value="ECO:0007669"/>
    <property type="project" value="TreeGrafter"/>
</dbReference>
<dbReference type="PANTHER" id="PTHR11524:SF16">
    <property type="entry name" value="LARGE RIBOSOMAL SUBUNIT PROTEIN UL30"/>
    <property type="match status" value="1"/>
</dbReference>
<dbReference type="Gene3D" id="1.10.15.30">
    <property type="match status" value="1"/>
</dbReference>
<dbReference type="GO" id="GO:0022625">
    <property type="term" value="C:cytosolic large ribosomal subunit"/>
    <property type="evidence" value="ECO:0007669"/>
    <property type="project" value="TreeGrafter"/>
</dbReference>
<sequence>MIAVIRIHGQVKIKKDIVETLNRLRLRRKYACVVLVKPKKEQLGMIKKVKDFVAFGEINKESFEKLIEQRGKWNFPVHSEKSERREQLINKKKKIDAKEVVKELEAGKKYEELNLKPFFRLHPPRKGIDSKKHFGVKKGVLGNNKEKINELIGRML</sequence>
<reference evidence="3" key="1">
    <citation type="journal article" date="2014" name="Front. Microbiol.">
        <title>High frequency of phylogenetically diverse reductive dehalogenase-homologous genes in deep subseafloor sedimentary metagenomes.</title>
        <authorList>
            <person name="Kawai M."/>
            <person name="Futagami T."/>
            <person name="Toyoda A."/>
            <person name="Takaki Y."/>
            <person name="Nishi S."/>
            <person name="Hori S."/>
            <person name="Arai W."/>
            <person name="Tsubouchi T."/>
            <person name="Morono Y."/>
            <person name="Uchiyama I."/>
            <person name="Ito T."/>
            <person name="Fujiyama A."/>
            <person name="Inagaki F."/>
            <person name="Takami H."/>
        </authorList>
    </citation>
    <scope>NUCLEOTIDE SEQUENCE</scope>
    <source>
        <strain evidence="3">Expedition CK06-06</strain>
    </source>
</reference>
<dbReference type="NCBIfam" id="NF004711">
    <property type="entry name" value="PRK06049.1"/>
    <property type="match status" value="1"/>
</dbReference>
<dbReference type="PANTHER" id="PTHR11524">
    <property type="entry name" value="60S RIBOSOMAL PROTEIN L7"/>
    <property type="match status" value="1"/>
</dbReference>
<name>X1SMR6_9ZZZZ</name>
<dbReference type="SUPFAM" id="SSF55129">
    <property type="entry name" value="Ribosomal protein L30p/L7e"/>
    <property type="match status" value="1"/>
</dbReference>
<comment type="similarity">
    <text evidence="1">Belongs to the universal ribosomal protein uL30 family.</text>
</comment>
<accession>X1SMR6</accession>
<protein>
    <recommendedName>
        <fullName evidence="2">Large ribosomal subunit protein uL30-like ferredoxin-like fold domain-containing protein</fullName>
    </recommendedName>
</protein>
<dbReference type="InterPro" id="IPR016082">
    <property type="entry name" value="Ribosomal_uL30_ferredoxin-like"/>
</dbReference>
<dbReference type="Pfam" id="PF00327">
    <property type="entry name" value="Ribosomal_L30"/>
    <property type="match status" value="1"/>
</dbReference>
<dbReference type="AlphaFoldDB" id="X1SMR6"/>
<gene>
    <name evidence="3" type="ORF">S12H4_14204</name>
</gene>
<dbReference type="EMBL" id="BARW01006766">
    <property type="protein sequence ID" value="GAI80441.1"/>
    <property type="molecule type" value="Genomic_DNA"/>
</dbReference>
<organism evidence="3">
    <name type="scientific">marine sediment metagenome</name>
    <dbReference type="NCBI Taxonomy" id="412755"/>
    <lineage>
        <taxon>unclassified sequences</taxon>
        <taxon>metagenomes</taxon>
        <taxon>ecological metagenomes</taxon>
    </lineage>
</organism>
<dbReference type="InterPro" id="IPR036919">
    <property type="entry name" value="Ribo_uL30_ferredoxin-like_sf"/>
</dbReference>